<evidence type="ECO:0000313" key="13">
    <source>
        <dbReference type="EMBL" id="MED6170636.1"/>
    </source>
</evidence>
<evidence type="ECO:0000256" key="11">
    <source>
        <dbReference type="RuleBase" id="RU000461"/>
    </source>
</evidence>
<dbReference type="Proteomes" id="UP001341840">
    <property type="component" value="Unassembled WGS sequence"/>
</dbReference>
<dbReference type="PRINTS" id="PR00385">
    <property type="entry name" value="P450"/>
</dbReference>
<keyword evidence="6 11" id="KW-0479">Metal-binding</keyword>
<dbReference type="InterPro" id="IPR017972">
    <property type="entry name" value="Cyt_P450_CS"/>
</dbReference>
<accession>A0ABU6VEC1</accession>
<dbReference type="PANTHER" id="PTHR24286:SF199">
    <property type="entry name" value="CYTOCHROME P450 88D6"/>
    <property type="match status" value="1"/>
</dbReference>
<evidence type="ECO:0000256" key="12">
    <source>
        <dbReference type="SAM" id="Phobius"/>
    </source>
</evidence>
<gene>
    <name evidence="13" type="ORF">PIB30_032919</name>
</gene>
<evidence type="ECO:0008006" key="15">
    <source>
        <dbReference type="Google" id="ProtNLM"/>
    </source>
</evidence>
<sequence length="637" mass="73893">MVGIEMEEVISWVLWFMMMSGATLLACYFVVNTMGRRLNEWYYDFKLGDKRRLLPPGDMGWPLIGKTMFFIKHLRSGCTHPDLFINDLLFKHGKIGMYKTHLFMNPGIFMCTLEASRKVLSDDNKFKLGYPETTLTMIQSPLTNVSSEEHKRFRRLVMAPILGYNSLNKFLNPIEDIVIESLEGMRSRSTKQPIMLINETMDLSLRVIVHIFIGTYHHHDTIKHVEHLLGALHDALFSLPINFPGFPYYKALKNRKKVEEILKSIVEERKVTIKDGSEVTEKKDLVDILLEVEDVNGRKLKGEDIVNTLIALFLAGHLSSATALMWSVIYLTNNTLAFKKAKEEQEEILKSRPPSQKHLSIEEIKKMIYLTKVINEVIRITEWSVPLCREATTDVDINGYIIPKGWKVFIWQRCCHRSSEYFPNPKDFNPFRWDSDDFTKGGAFFPFGVGTRMCPGRDLIKIEMLIFLHHFLLNYKFEQINTRCPLSYMPTPVPKDNCLGKVINEVIRVTEWSVPLCREATTDVDINGYIIPKGWKVFIWQRCCHRSSEYFPNPKDFNPSRWDSDDFTKGGAFFPFGVGTRMCPGRDLIKIEMLIFLHHFLLNYKFEQINPKCPFSYMPMPVPKDNCLGKVTKVSME</sequence>
<dbReference type="InterPro" id="IPR036396">
    <property type="entry name" value="Cyt_P450_sf"/>
</dbReference>
<evidence type="ECO:0000256" key="3">
    <source>
        <dbReference type="ARBA" id="ARBA00010617"/>
    </source>
</evidence>
<dbReference type="SUPFAM" id="SSF48264">
    <property type="entry name" value="Cytochrome P450"/>
    <property type="match status" value="2"/>
</dbReference>
<evidence type="ECO:0000313" key="14">
    <source>
        <dbReference type="Proteomes" id="UP001341840"/>
    </source>
</evidence>
<feature type="transmembrane region" description="Helical" evidence="12">
    <location>
        <begin position="12"/>
        <end position="31"/>
    </location>
</feature>
<evidence type="ECO:0000256" key="1">
    <source>
        <dbReference type="ARBA" id="ARBA00001971"/>
    </source>
</evidence>
<dbReference type="Gene3D" id="1.10.630.10">
    <property type="entry name" value="Cytochrome P450"/>
    <property type="match status" value="2"/>
</dbReference>
<evidence type="ECO:0000256" key="10">
    <source>
        <dbReference type="ARBA" id="ARBA00023136"/>
    </source>
</evidence>
<comment type="caution">
    <text evidence="13">The sequence shown here is derived from an EMBL/GenBank/DDBJ whole genome shotgun (WGS) entry which is preliminary data.</text>
</comment>
<dbReference type="InterPro" id="IPR002401">
    <property type="entry name" value="Cyt_P450_E_grp-I"/>
</dbReference>
<keyword evidence="5 12" id="KW-0812">Transmembrane</keyword>
<evidence type="ECO:0000256" key="7">
    <source>
        <dbReference type="ARBA" id="ARBA00022989"/>
    </source>
</evidence>
<evidence type="ECO:0000256" key="5">
    <source>
        <dbReference type="ARBA" id="ARBA00022692"/>
    </source>
</evidence>
<evidence type="ECO:0000256" key="4">
    <source>
        <dbReference type="ARBA" id="ARBA00022617"/>
    </source>
</evidence>
<keyword evidence="8 11" id="KW-0560">Oxidoreductase</keyword>
<name>A0ABU6VEC1_9FABA</name>
<dbReference type="Pfam" id="PF00067">
    <property type="entry name" value="p450"/>
    <property type="match status" value="2"/>
</dbReference>
<comment type="cofactor">
    <cofactor evidence="1">
        <name>heme</name>
        <dbReference type="ChEBI" id="CHEBI:30413"/>
    </cofactor>
</comment>
<feature type="transmembrane region" description="Helical" evidence="12">
    <location>
        <begin position="308"/>
        <end position="331"/>
    </location>
</feature>
<dbReference type="EMBL" id="JASCZI010151181">
    <property type="protein sequence ID" value="MED6170636.1"/>
    <property type="molecule type" value="Genomic_DNA"/>
</dbReference>
<keyword evidence="14" id="KW-1185">Reference proteome</keyword>
<comment type="subcellular location">
    <subcellularLocation>
        <location evidence="2">Membrane</location>
        <topology evidence="2">Single-pass membrane protein</topology>
    </subcellularLocation>
</comment>
<dbReference type="PANTHER" id="PTHR24286">
    <property type="entry name" value="CYTOCHROME P450 26"/>
    <property type="match status" value="1"/>
</dbReference>
<reference evidence="13 14" key="1">
    <citation type="journal article" date="2023" name="Plants (Basel)">
        <title>Bridging the Gap: Combining Genomics and Transcriptomics Approaches to Understand Stylosanthes scabra, an Orphan Legume from the Brazilian Caatinga.</title>
        <authorList>
            <person name="Ferreira-Neto J.R.C."/>
            <person name="da Silva M.D."/>
            <person name="Binneck E."/>
            <person name="de Melo N.F."/>
            <person name="da Silva R.H."/>
            <person name="de Melo A.L.T.M."/>
            <person name="Pandolfi V."/>
            <person name="Bustamante F.O."/>
            <person name="Brasileiro-Vidal A.C."/>
            <person name="Benko-Iseppon A.M."/>
        </authorList>
    </citation>
    <scope>NUCLEOTIDE SEQUENCE [LARGE SCALE GENOMIC DNA]</scope>
    <source>
        <tissue evidence="13">Leaves</tissue>
    </source>
</reference>
<keyword evidence="4 11" id="KW-0349">Heme</keyword>
<evidence type="ECO:0000256" key="2">
    <source>
        <dbReference type="ARBA" id="ARBA00004167"/>
    </source>
</evidence>
<comment type="similarity">
    <text evidence="3 11">Belongs to the cytochrome P450 family.</text>
</comment>
<dbReference type="InterPro" id="IPR001128">
    <property type="entry name" value="Cyt_P450"/>
</dbReference>
<evidence type="ECO:0000256" key="6">
    <source>
        <dbReference type="ARBA" id="ARBA00022723"/>
    </source>
</evidence>
<keyword evidence="7 12" id="KW-1133">Transmembrane helix</keyword>
<organism evidence="13 14">
    <name type="scientific">Stylosanthes scabra</name>
    <dbReference type="NCBI Taxonomy" id="79078"/>
    <lineage>
        <taxon>Eukaryota</taxon>
        <taxon>Viridiplantae</taxon>
        <taxon>Streptophyta</taxon>
        <taxon>Embryophyta</taxon>
        <taxon>Tracheophyta</taxon>
        <taxon>Spermatophyta</taxon>
        <taxon>Magnoliopsida</taxon>
        <taxon>eudicotyledons</taxon>
        <taxon>Gunneridae</taxon>
        <taxon>Pentapetalae</taxon>
        <taxon>rosids</taxon>
        <taxon>fabids</taxon>
        <taxon>Fabales</taxon>
        <taxon>Fabaceae</taxon>
        <taxon>Papilionoideae</taxon>
        <taxon>50 kb inversion clade</taxon>
        <taxon>dalbergioids sensu lato</taxon>
        <taxon>Dalbergieae</taxon>
        <taxon>Pterocarpus clade</taxon>
        <taxon>Stylosanthes</taxon>
    </lineage>
</organism>
<keyword evidence="11" id="KW-0503">Monooxygenase</keyword>
<keyword evidence="10 12" id="KW-0472">Membrane</keyword>
<evidence type="ECO:0000256" key="9">
    <source>
        <dbReference type="ARBA" id="ARBA00023004"/>
    </source>
</evidence>
<protein>
    <recommendedName>
        <fullName evidence="15">Beta-amyrin 11-oxidase-like</fullName>
    </recommendedName>
</protein>
<dbReference type="PROSITE" id="PS00086">
    <property type="entry name" value="CYTOCHROME_P450"/>
    <property type="match status" value="2"/>
</dbReference>
<evidence type="ECO:0000256" key="8">
    <source>
        <dbReference type="ARBA" id="ARBA00023002"/>
    </source>
</evidence>
<proteinExistence type="inferred from homology"/>
<keyword evidence="9 11" id="KW-0408">Iron</keyword>
<dbReference type="PRINTS" id="PR00463">
    <property type="entry name" value="EP450I"/>
</dbReference>